<organism evidence="2 3">
    <name type="scientific">Plasmodium ovale curtisi</name>
    <dbReference type="NCBI Taxonomy" id="864141"/>
    <lineage>
        <taxon>Eukaryota</taxon>
        <taxon>Sar</taxon>
        <taxon>Alveolata</taxon>
        <taxon>Apicomplexa</taxon>
        <taxon>Aconoidasida</taxon>
        <taxon>Haemosporida</taxon>
        <taxon>Plasmodiidae</taxon>
        <taxon>Plasmodium</taxon>
        <taxon>Plasmodium (Plasmodium)</taxon>
    </lineage>
</organism>
<accession>A0A1A8WD13</accession>
<feature type="transmembrane region" description="Helical" evidence="1">
    <location>
        <begin position="161"/>
        <end position="179"/>
    </location>
</feature>
<gene>
    <name evidence="2" type="ORF">POVCU2_0052360</name>
</gene>
<keyword evidence="1" id="KW-0812">Transmembrane</keyword>
<dbReference type="EMBL" id="FLQU01000680">
    <property type="protein sequence ID" value="SBS89111.1"/>
    <property type="molecule type" value="Genomic_DNA"/>
</dbReference>
<evidence type="ECO:0000313" key="2">
    <source>
        <dbReference type="EMBL" id="SBS89111.1"/>
    </source>
</evidence>
<feature type="transmembrane region" description="Helical" evidence="1">
    <location>
        <begin position="185"/>
        <end position="206"/>
    </location>
</feature>
<dbReference type="AlphaFoldDB" id="A0A1A8WD13"/>
<keyword evidence="1" id="KW-0472">Membrane</keyword>
<reference evidence="3" key="1">
    <citation type="submission" date="2016-05" db="EMBL/GenBank/DDBJ databases">
        <authorList>
            <person name="Naeem Raeece"/>
        </authorList>
    </citation>
    <scope>NUCLEOTIDE SEQUENCE [LARGE SCALE GENOMIC DNA]</scope>
</reference>
<protein>
    <submittedName>
        <fullName evidence="2">Uncharacterized protein</fullName>
    </submittedName>
</protein>
<evidence type="ECO:0000313" key="3">
    <source>
        <dbReference type="Proteomes" id="UP000078560"/>
    </source>
</evidence>
<dbReference type="Proteomes" id="UP000078560">
    <property type="component" value="Unassembled WGS sequence"/>
</dbReference>
<evidence type="ECO:0000256" key="1">
    <source>
        <dbReference type="SAM" id="Phobius"/>
    </source>
</evidence>
<keyword evidence="1" id="KW-1133">Transmembrane helix</keyword>
<sequence>MVQNKDLFTKSKASSEECQKGKKMNNIFPFFKKAFVFSLLAVILQCGHNEQHEDAESKMAKSCQTRDMRMLFDYGDGISTYGSEETINYIGEDLHNEQLDHVDLRSELSENINNKHSYEEENYSSQHRNNEIHYEDEDDYFGYIKKQSKKLKLDKTNIKKIMKSPKAIISIITTGIVLYACPKVIVPILILLAIFGAGITLRYKLLPRLDKRYRGKF</sequence>
<name>A0A1A8WD13_PLAOA</name>
<proteinExistence type="predicted"/>